<organism evidence="3 4">
    <name type="scientific">Pseudoalteromonas luteoviolacea</name>
    <dbReference type="NCBI Taxonomy" id="43657"/>
    <lineage>
        <taxon>Bacteria</taxon>
        <taxon>Pseudomonadati</taxon>
        <taxon>Pseudomonadota</taxon>
        <taxon>Gammaproteobacteria</taxon>
        <taxon>Alteromonadales</taxon>
        <taxon>Pseudoalteromonadaceae</taxon>
        <taxon>Pseudoalteromonas</taxon>
    </lineage>
</organism>
<dbReference type="Proteomes" id="UP000031327">
    <property type="component" value="Unassembled WGS sequence"/>
</dbReference>
<proteinExistence type="predicted"/>
<dbReference type="EMBL" id="JWIC01000005">
    <property type="protein sequence ID" value="KID57353.1"/>
    <property type="molecule type" value="Genomic_DNA"/>
</dbReference>
<evidence type="ECO:0000259" key="2">
    <source>
        <dbReference type="Pfam" id="PF00326"/>
    </source>
</evidence>
<dbReference type="AlphaFoldDB" id="A0A0C1MRR8"/>
<dbReference type="PANTHER" id="PTHR42776:SF27">
    <property type="entry name" value="DIPEPTIDYL PEPTIDASE FAMILY MEMBER 6"/>
    <property type="match status" value="1"/>
</dbReference>
<dbReference type="PANTHER" id="PTHR42776">
    <property type="entry name" value="SERINE PEPTIDASE S9 FAMILY MEMBER"/>
    <property type="match status" value="1"/>
</dbReference>
<dbReference type="Pfam" id="PF00326">
    <property type="entry name" value="Peptidase_S9"/>
    <property type="match status" value="1"/>
</dbReference>
<protein>
    <recommendedName>
        <fullName evidence="2">Peptidase S9 prolyl oligopeptidase catalytic domain-containing protein</fullName>
    </recommendedName>
</protein>
<gene>
    <name evidence="3" type="ORF">JF50_09035</name>
</gene>
<accession>A0A0C1MRR8</accession>
<dbReference type="GO" id="GO:0006508">
    <property type="term" value="P:proteolysis"/>
    <property type="evidence" value="ECO:0007669"/>
    <property type="project" value="InterPro"/>
</dbReference>
<keyword evidence="1" id="KW-0378">Hydrolase</keyword>
<dbReference type="GO" id="GO:0004252">
    <property type="term" value="F:serine-type endopeptidase activity"/>
    <property type="evidence" value="ECO:0007669"/>
    <property type="project" value="TreeGrafter"/>
</dbReference>
<feature type="domain" description="Peptidase S9 prolyl oligopeptidase catalytic" evidence="2">
    <location>
        <begin position="437"/>
        <end position="639"/>
    </location>
</feature>
<comment type="caution">
    <text evidence="3">The sequence shown here is derived from an EMBL/GenBank/DDBJ whole genome shotgun (WGS) entry which is preliminary data.</text>
</comment>
<name>A0A0C1MRR8_9GAMM</name>
<dbReference type="InterPro" id="IPR029058">
    <property type="entry name" value="AB_hydrolase_fold"/>
</dbReference>
<dbReference type="SUPFAM" id="SSF53474">
    <property type="entry name" value="alpha/beta-Hydrolases"/>
    <property type="match status" value="1"/>
</dbReference>
<dbReference type="SUPFAM" id="SSF69322">
    <property type="entry name" value="Tricorn protease domain 2"/>
    <property type="match status" value="1"/>
</dbReference>
<dbReference type="Gene3D" id="3.40.50.1820">
    <property type="entry name" value="alpha/beta hydrolase"/>
    <property type="match status" value="1"/>
</dbReference>
<dbReference type="RefSeq" id="WP_039609124.1">
    <property type="nucleotide sequence ID" value="NZ_JWIC01000005.1"/>
</dbReference>
<dbReference type="InterPro" id="IPR001375">
    <property type="entry name" value="Peptidase_S9_cat"/>
</dbReference>
<evidence type="ECO:0000256" key="1">
    <source>
        <dbReference type="ARBA" id="ARBA00022801"/>
    </source>
</evidence>
<sequence>MPSALWLLMAFWLLTAHFYAHGSTQEKLPVEAYASLPNVSQFNLSPNGSKYAYVINNKGELILAVRDIATGKVTAITRTDNLNAKLNWFDWLNNDTLLFGISYTKRESVVRYTRTELLSVDLNNISKGAKLVVRPKRGQHNAQFKDRVISMLPDDPEHILLSIDLNQPNRPDVYKLNVKKRKLKRIVRYKAHVDGWIADRQGNVRLSYHSDETRIFYRLLDNKTSKWKTIFDYEVFSKDKVSVLGFDSDPSILYIKALHNDKDSIFKVDLKEPELTRDLVFHDPNYDVDGTLVYSPITGAVAGFSHAYADNSIQYWDSDLKTLQSSISQVLPSATNIITDMDKTGGRYIVYSESDKDSGSYLLGDTKKNSIQYLAKRYPKIDESNYLGKQRVEYSARDKVKIEGYITLPQGHEPGRKYPAIVLPHGGPYARDYQGFDYWSEFFAHNGYIVLQPNFRGSYGYGFEFAQAAIGGWGKVMQDDLDDAAKWLVAQGYTEKNKMCIAGSSYGGYAAIMAVIKHPETFKCAASFAGVTDLESMYSRARYFINKDVVRKQLGGERSLLEKVSPVSLSEFISKPILLIHGTEDVTVPVSHSKKLVKKLRDKDVTYIELEDGDHHLSYQPHRIQTLKAMLAFFDEHLKYKK</sequence>
<evidence type="ECO:0000313" key="4">
    <source>
        <dbReference type="Proteomes" id="UP000031327"/>
    </source>
</evidence>
<evidence type="ECO:0000313" key="3">
    <source>
        <dbReference type="EMBL" id="KID57353.1"/>
    </source>
</evidence>
<reference evidence="3 4" key="1">
    <citation type="submission" date="2014-12" db="EMBL/GenBank/DDBJ databases">
        <title>Draft Genome Sequence of Pseudoalteromonas luteoviolacea HI1.</title>
        <authorList>
            <person name="Asahina A.Y."/>
            <person name="Hadfield M.G."/>
        </authorList>
    </citation>
    <scope>NUCLEOTIDE SEQUENCE [LARGE SCALE GENOMIC DNA]</scope>
    <source>
        <strain evidence="3 4">HI1</strain>
    </source>
</reference>